<dbReference type="EMBL" id="JBHSQH010000001">
    <property type="protein sequence ID" value="MFC5972253.1"/>
    <property type="molecule type" value="Genomic_DNA"/>
</dbReference>
<sequence length="333" mass="38220">MAHELVDLTPQQPSLPVGREQTDLIGEVSAVELPQTVIEVVEEYDRVVADRDTFLWKWIHSLFDAFTLSSVDARDVDRVKEIKTLFTVFITTLDDLVESHDDKATFEEARRVVRDPETVDPTREGVNGEILEFIQDIWTDIDDGLRTAPRYGEFKDIFMYDLRQGFNAMEYTRLVSDNAHIANATGARTYDAHNMVLFPYTDIDLMFSSRFAMDDLSSLRDLTWDLQKMARIGNWVTTWERELTEGDYSAGVIVQAIQDDVVDADELDPAGDLESIVERIKECGVEEAFLDEWCDRHKRVCEREYDIESVDVSAYIGGMETVMEYHLASRGMK</sequence>
<keyword evidence="2" id="KW-1185">Reference proteome</keyword>
<reference evidence="1 2" key="1">
    <citation type="journal article" date="2019" name="Int. J. Syst. Evol. Microbiol.">
        <title>The Global Catalogue of Microorganisms (GCM) 10K type strain sequencing project: providing services to taxonomists for standard genome sequencing and annotation.</title>
        <authorList>
            <consortium name="The Broad Institute Genomics Platform"/>
            <consortium name="The Broad Institute Genome Sequencing Center for Infectious Disease"/>
            <person name="Wu L."/>
            <person name="Ma J."/>
        </authorList>
    </citation>
    <scope>NUCLEOTIDE SEQUENCE [LARGE SCALE GENOMIC DNA]</scope>
    <source>
        <strain evidence="1 2">CGMCC 1.12543</strain>
    </source>
</reference>
<dbReference type="AlphaFoldDB" id="A0ABD5RPJ8"/>
<evidence type="ECO:0000313" key="2">
    <source>
        <dbReference type="Proteomes" id="UP001596099"/>
    </source>
</evidence>
<dbReference type="Proteomes" id="UP001596099">
    <property type="component" value="Unassembled WGS sequence"/>
</dbReference>
<proteinExistence type="predicted"/>
<comment type="caution">
    <text evidence="1">The sequence shown here is derived from an EMBL/GenBank/DDBJ whole genome shotgun (WGS) entry which is preliminary data.</text>
</comment>
<evidence type="ECO:0000313" key="1">
    <source>
        <dbReference type="EMBL" id="MFC5972253.1"/>
    </source>
</evidence>
<name>A0ABD5RPJ8_9EURY</name>
<protein>
    <submittedName>
        <fullName evidence="1">Uncharacterized protein</fullName>
    </submittedName>
</protein>
<gene>
    <name evidence="1" type="ORF">ACFPYI_13005</name>
</gene>
<dbReference type="InterPro" id="IPR008949">
    <property type="entry name" value="Isoprenoid_synthase_dom_sf"/>
</dbReference>
<dbReference type="RefSeq" id="WP_247415374.1">
    <property type="nucleotide sequence ID" value="NZ_JALLGW010000001.1"/>
</dbReference>
<accession>A0ABD5RPJ8</accession>
<dbReference type="SUPFAM" id="SSF48576">
    <property type="entry name" value="Terpenoid synthases"/>
    <property type="match status" value="1"/>
</dbReference>
<organism evidence="1 2">
    <name type="scientific">Halomarina salina</name>
    <dbReference type="NCBI Taxonomy" id="1872699"/>
    <lineage>
        <taxon>Archaea</taxon>
        <taxon>Methanobacteriati</taxon>
        <taxon>Methanobacteriota</taxon>
        <taxon>Stenosarchaea group</taxon>
        <taxon>Halobacteria</taxon>
        <taxon>Halobacteriales</taxon>
        <taxon>Natronomonadaceae</taxon>
        <taxon>Halomarina</taxon>
    </lineage>
</organism>